<organism evidence="1">
    <name type="scientific">Ophidiomyces ophidiicola</name>
    <dbReference type="NCBI Taxonomy" id="1387563"/>
    <lineage>
        <taxon>Eukaryota</taxon>
        <taxon>Fungi</taxon>
        <taxon>Dikarya</taxon>
        <taxon>Ascomycota</taxon>
        <taxon>Pezizomycotina</taxon>
        <taxon>Eurotiomycetes</taxon>
        <taxon>Eurotiomycetidae</taxon>
        <taxon>Onygenales</taxon>
        <taxon>Onygenaceae</taxon>
        <taxon>Ophidiomyces</taxon>
    </lineage>
</organism>
<comment type="caution">
    <text evidence="1">The sequence shown here is derived from an EMBL/GenBank/DDBJ whole genome shotgun (WGS) entry which is preliminary data.</text>
</comment>
<proteinExistence type="predicted"/>
<gene>
    <name evidence="1" type="primary">SOK1</name>
    <name evidence="1" type="ORF">LOY88_004973</name>
</gene>
<protein>
    <submittedName>
        <fullName evidence="1">Protein SOSEKI 1</fullName>
    </submittedName>
</protein>
<name>A0ACB8URX4_9EURO</name>
<dbReference type="EMBL" id="JALBCA010000082">
    <property type="protein sequence ID" value="KAI2383883.1"/>
    <property type="molecule type" value="Genomic_DNA"/>
</dbReference>
<accession>A0ACB8URX4</accession>
<sequence length="629" mass="72839">MNLKPKAEPARRPHEKEDEDSDCGEWWPGKDSKTVPKQDSRDCSTNSSPSRKSKLHKGNGRLQHVLSSRYNYYHHAFSALAITKPKPTTMGVPVPSRMSLDERSLQLLQSAERLPPVTKGTLSELDLDHILRNINLRVDVNFDRDLHFRPVDGKKGQEKRRLAEGYWEAVALEISIYTYMGSPEGRKDNDNSRTNEPQAYFEPRLPGMLETLKDVLWTLVPERDHMGIAENLDIPFIMQQVEKGVLDITGLFLWLAELLKSHCAPMRDQWADQMVNEIQGGFASMDMAKAVQGIKTLFCILEAMKLDVANHQIRAFRLILIEDTVRFLQIYFLRRLLQDSIHGESARKWFHAVYMYEQVYHQTPPPEWAEFDNVTTLLRGLSHFLLCFNSPSAFPETFEFDTGRLWGLRYDVQDLIAFEICIHVFDVVATSHIRHIPRNREVYLKLESHIWSIVDCADNRDPDTIDDQRWRNNIDSIALEIARTISDLEAESKGATSSLPDEHVLLLAGKMLESCFASHSRQYKHFQCVIQERLEEEVLVTARRYMDMSSLDMCEDQPCTRSDGRSEDRLRDIENIAKRLCHIGVLHWRVWGPILYTRDPYQPVYYEGKRLSYDAQQRLLLHQLENGGS</sequence>
<evidence type="ECO:0000313" key="1">
    <source>
        <dbReference type="EMBL" id="KAI2383883.1"/>
    </source>
</evidence>
<reference evidence="1" key="1">
    <citation type="journal article" date="2022" name="bioRxiv">
        <title>Population genetic analysis of Ophidiomyces ophidiicola, the causative agent of snake fungal disease, indicates recent introductions to the USA.</title>
        <authorList>
            <person name="Ladner J.T."/>
            <person name="Palmer J.M."/>
            <person name="Ettinger C.L."/>
            <person name="Stajich J.E."/>
            <person name="Farrell T.M."/>
            <person name="Glorioso B.M."/>
            <person name="Lawson B."/>
            <person name="Price S.J."/>
            <person name="Stengle A.G."/>
            <person name="Grear D.A."/>
            <person name="Lorch J.M."/>
        </authorList>
    </citation>
    <scope>NUCLEOTIDE SEQUENCE</scope>
    <source>
        <strain evidence="1">NWHC 24266-5</strain>
    </source>
</reference>